<dbReference type="AlphaFoldDB" id="A0A3L7JZB9"/>
<feature type="transmembrane region" description="Helical" evidence="7">
    <location>
        <begin position="396"/>
        <end position="418"/>
    </location>
</feature>
<evidence type="ECO:0000313" key="9">
    <source>
        <dbReference type="Proteomes" id="UP000276770"/>
    </source>
</evidence>
<evidence type="ECO:0000256" key="6">
    <source>
        <dbReference type="ARBA" id="ARBA00023136"/>
    </source>
</evidence>
<dbReference type="RefSeq" id="WP_121680009.1">
    <property type="nucleotide sequence ID" value="NZ_RCVZ01000004.1"/>
</dbReference>
<evidence type="ECO:0000256" key="5">
    <source>
        <dbReference type="ARBA" id="ARBA00022989"/>
    </source>
</evidence>
<sequence>MSKYIFGAIQWMAFMIAGSIVAPIAIGDLFHLSPSATAEFVQRTIFVLGISSILQASLGHKLPINEGPAGLWWSVFAIYAGFIGTIYSSSQATLQSLEAGMIVSALVFFLLAGFGLIEKLKNLFTPTATFVYLVLLILQLSGSFMKGMLGLSNEQTHVQPTVLLGSIAVIILTYFLGSLKVKWISQYSILISLLLGWILFYFLGEAPSIPLNRGAIFSLPQIFPFGPPRFDSGMITTAIFVAILLTTNMIASVRVMEEVQGRITGKRPSPNYKKAGLISGINQAAGGIFGAVGPVPISGAAGYVQATSITSIKPFIFGSIMITILSLFPSVMGIMAAIPTPVGYAVTFVIFSRMVGIALSELDKETDKPLARIVSGVSLLIGVGAMFIPVKATEQLPIIFASLLNNGLILGTIAAILTEQWIRFQIIKPKG</sequence>
<evidence type="ECO:0000256" key="7">
    <source>
        <dbReference type="SAM" id="Phobius"/>
    </source>
</evidence>
<evidence type="ECO:0000256" key="3">
    <source>
        <dbReference type="ARBA" id="ARBA00022448"/>
    </source>
</evidence>
<keyword evidence="6 7" id="KW-0472">Membrane</keyword>
<feature type="transmembrane region" description="Helical" evidence="7">
    <location>
        <begin position="40"/>
        <end position="58"/>
    </location>
</feature>
<feature type="transmembrane region" description="Helical" evidence="7">
    <location>
        <begin position="129"/>
        <end position="151"/>
    </location>
</feature>
<feature type="transmembrane region" description="Helical" evidence="7">
    <location>
        <begin position="157"/>
        <end position="177"/>
    </location>
</feature>
<dbReference type="Pfam" id="PF00860">
    <property type="entry name" value="Xan_ur_permease"/>
    <property type="match status" value="1"/>
</dbReference>
<keyword evidence="9" id="KW-1185">Reference proteome</keyword>
<evidence type="ECO:0000256" key="1">
    <source>
        <dbReference type="ARBA" id="ARBA00004141"/>
    </source>
</evidence>
<comment type="similarity">
    <text evidence="2">Belongs to the nucleobase:cation symporter-2 (NCS2) (TC 2.A.40) family.</text>
</comment>
<dbReference type="InterPro" id="IPR006043">
    <property type="entry name" value="NCS2"/>
</dbReference>
<keyword evidence="3" id="KW-0813">Transport</keyword>
<dbReference type="NCBIfam" id="NF037981">
    <property type="entry name" value="NCS2_1"/>
    <property type="match status" value="1"/>
</dbReference>
<feature type="transmembrane region" description="Helical" evidence="7">
    <location>
        <begin position="233"/>
        <end position="253"/>
    </location>
</feature>
<dbReference type="PANTHER" id="PTHR42810:SF1">
    <property type="entry name" value="PURINE PERMEASE YWDJ-RELATED"/>
    <property type="match status" value="1"/>
</dbReference>
<organism evidence="8 9">
    <name type="scientific">Falsibacillus albus</name>
    <dbReference type="NCBI Taxonomy" id="2478915"/>
    <lineage>
        <taxon>Bacteria</taxon>
        <taxon>Bacillati</taxon>
        <taxon>Bacillota</taxon>
        <taxon>Bacilli</taxon>
        <taxon>Bacillales</taxon>
        <taxon>Bacillaceae</taxon>
        <taxon>Falsibacillus</taxon>
    </lineage>
</organism>
<evidence type="ECO:0000256" key="2">
    <source>
        <dbReference type="ARBA" id="ARBA00008821"/>
    </source>
</evidence>
<comment type="caution">
    <text evidence="8">The sequence shown here is derived from an EMBL/GenBank/DDBJ whole genome shotgun (WGS) entry which is preliminary data.</text>
</comment>
<dbReference type="Proteomes" id="UP000276770">
    <property type="component" value="Unassembled WGS sequence"/>
</dbReference>
<keyword evidence="5 7" id="KW-1133">Transmembrane helix</keyword>
<feature type="transmembrane region" description="Helical" evidence="7">
    <location>
        <begin position="70"/>
        <end position="87"/>
    </location>
</feature>
<dbReference type="OrthoDB" id="5597247at2"/>
<feature type="transmembrane region" description="Helical" evidence="7">
    <location>
        <begin position="315"/>
        <end position="338"/>
    </location>
</feature>
<dbReference type="GO" id="GO:0042907">
    <property type="term" value="F:xanthine transmembrane transporter activity"/>
    <property type="evidence" value="ECO:0007669"/>
    <property type="project" value="TreeGrafter"/>
</dbReference>
<comment type="subcellular location">
    <subcellularLocation>
        <location evidence="1">Membrane</location>
        <topology evidence="1">Multi-pass membrane protein</topology>
    </subcellularLocation>
</comment>
<evidence type="ECO:0000256" key="4">
    <source>
        <dbReference type="ARBA" id="ARBA00022692"/>
    </source>
</evidence>
<proteinExistence type="inferred from homology"/>
<feature type="transmembrane region" description="Helical" evidence="7">
    <location>
        <begin position="369"/>
        <end position="390"/>
    </location>
</feature>
<feature type="transmembrane region" description="Helical" evidence="7">
    <location>
        <begin position="344"/>
        <end position="362"/>
    </location>
</feature>
<protein>
    <submittedName>
        <fullName evidence="8">Purine permease</fullName>
    </submittedName>
</protein>
<feature type="transmembrane region" description="Helical" evidence="7">
    <location>
        <begin position="184"/>
        <end position="203"/>
    </location>
</feature>
<name>A0A3L7JZB9_9BACI</name>
<accession>A0A3L7JZB9</accession>
<gene>
    <name evidence="8" type="ORF">D9X91_07655</name>
</gene>
<evidence type="ECO:0000313" key="8">
    <source>
        <dbReference type="EMBL" id="RLQ96157.1"/>
    </source>
</evidence>
<feature type="transmembrane region" description="Helical" evidence="7">
    <location>
        <begin position="99"/>
        <end position="117"/>
    </location>
</feature>
<dbReference type="EMBL" id="RCVZ01000004">
    <property type="protein sequence ID" value="RLQ96157.1"/>
    <property type="molecule type" value="Genomic_DNA"/>
</dbReference>
<keyword evidence="4 7" id="KW-0812">Transmembrane</keyword>
<feature type="transmembrane region" description="Helical" evidence="7">
    <location>
        <begin position="12"/>
        <end position="34"/>
    </location>
</feature>
<dbReference type="GO" id="GO:0005886">
    <property type="term" value="C:plasma membrane"/>
    <property type="evidence" value="ECO:0007669"/>
    <property type="project" value="TreeGrafter"/>
</dbReference>
<dbReference type="PANTHER" id="PTHR42810">
    <property type="entry name" value="PURINE PERMEASE C1399.01C-RELATED"/>
    <property type="match status" value="1"/>
</dbReference>
<reference evidence="8 9" key="1">
    <citation type="submission" date="2018-10" db="EMBL/GenBank/DDBJ databases">
        <title>Falsibacillus sp. genome draft.</title>
        <authorList>
            <person name="Shi S."/>
        </authorList>
    </citation>
    <scope>NUCLEOTIDE SEQUENCE [LARGE SCALE GENOMIC DNA]</scope>
    <source>
        <strain evidence="8 9">GY 10110</strain>
    </source>
</reference>